<reference evidence="3 4" key="1">
    <citation type="journal article" date="2013" name="Genome Announc.">
        <title>Draft genome sequence of an Actinobacterium, Brachybacterium muris strain UCD-AY4.</title>
        <authorList>
            <person name="Lo J.R."/>
            <person name="Lang J.M."/>
            <person name="Darling A.E."/>
            <person name="Eisen J.A."/>
            <person name="Coil D.A."/>
        </authorList>
    </citation>
    <scope>NUCLEOTIDE SEQUENCE [LARGE SCALE GENOMIC DNA]</scope>
    <source>
        <strain evidence="3 4">UCD-AY4</strain>
    </source>
</reference>
<dbReference type="RefSeq" id="WP_017823292.1">
    <property type="nucleotide sequence ID" value="NZ_AORC01000009.1"/>
</dbReference>
<dbReference type="HOGENOM" id="CLU_116311_4_1_11"/>
<organism evidence="3 4">
    <name type="scientific">Brachybacterium muris UCD-AY4</name>
    <dbReference type="NCBI Taxonomy" id="1249481"/>
    <lineage>
        <taxon>Bacteria</taxon>
        <taxon>Bacillati</taxon>
        <taxon>Actinomycetota</taxon>
        <taxon>Actinomycetes</taxon>
        <taxon>Micrococcales</taxon>
        <taxon>Dermabacteraceae</taxon>
        <taxon>Brachybacterium</taxon>
    </lineage>
</organism>
<dbReference type="InterPro" id="IPR049790">
    <property type="entry name" value="Rv3655c/TadE"/>
</dbReference>
<keyword evidence="1" id="KW-0812">Transmembrane</keyword>
<protein>
    <recommendedName>
        <fullName evidence="2">TadE-like domain-containing protein</fullName>
    </recommendedName>
</protein>
<proteinExistence type="predicted"/>
<gene>
    <name evidence="3" type="ORF">D641_0108805</name>
</gene>
<dbReference type="OrthoDB" id="4794044at2"/>
<evidence type="ECO:0000256" key="1">
    <source>
        <dbReference type="SAM" id="Phobius"/>
    </source>
</evidence>
<keyword evidence="1" id="KW-0472">Membrane</keyword>
<accession>A0A022KU40</accession>
<evidence type="ECO:0000313" key="3">
    <source>
        <dbReference type="EMBL" id="EYT49501.1"/>
    </source>
</evidence>
<dbReference type="STRING" id="1249481.D641_0108805"/>
<sequence>MNERSSRSSPLRDDRGSATAETAIVLPVVVAMVLVILIVGAGIGTQISLESAARGAARELARGEDESAAIATAQHIAGDSVQVTISSDGSWVQVQTSRTLRARSGLLAGAQWELSADATARREPHLISPGAP</sequence>
<feature type="domain" description="TadE-like" evidence="2">
    <location>
        <begin position="16"/>
        <end position="58"/>
    </location>
</feature>
<dbReference type="Pfam" id="PF07811">
    <property type="entry name" value="TadE"/>
    <property type="match status" value="1"/>
</dbReference>
<dbReference type="InterPro" id="IPR012495">
    <property type="entry name" value="TadE-like_dom"/>
</dbReference>
<keyword evidence="4" id="KW-1185">Reference proteome</keyword>
<evidence type="ECO:0000259" key="2">
    <source>
        <dbReference type="Pfam" id="PF07811"/>
    </source>
</evidence>
<dbReference type="EMBL" id="AORC01000009">
    <property type="protein sequence ID" value="EYT49501.1"/>
    <property type="molecule type" value="Genomic_DNA"/>
</dbReference>
<comment type="caution">
    <text evidence="3">The sequence shown here is derived from an EMBL/GenBank/DDBJ whole genome shotgun (WGS) entry which is preliminary data.</text>
</comment>
<feature type="transmembrane region" description="Helical" evidence="1">
    <location>
        <begin position="21"/>
        <end position="44"/>
    </location>
</feature>
<keyword evidence="1" id="KW-1133">Transmembrane helix</keyword>
<dbReference type="AlphaFoldDB" id="A0A022KU40"/>
<dbReference type="Proteomes" id="UP000019754">
    <property type="component" value="Unassembled WGS sequence"/>
</dbReference>
<name>A0A022KU40_9MICO</name>
<dbReference type="NCBIfam" id="NF041390">
    <property type="entry name" value="TadE_Rv3655c"/>
    <property type="match status" value="1"/>
</dbReference>
<evidence type="ECO:0000313" key="4">
    <source>
        <dbReference type="Proteomes" id="UP000019754"/>
    </source>
</evidence>